<gene>
    <name evidence="1" type="ORF">AWB64_04835</name>
</gene>
<proteinExistence type="predicted"/>
<protein>
    <submittedName>
        <fullName evidence="1">Cell division protein</fullName>
    </submittedName>
</protein>
<name>A0A158HNH6_CABSO</name>
<keyword evidence="1" id="KW-0132">Cell division</keyword>
<dbReference type="AlphaFoldDB" id="A0A158HNH6"/>
<evidence type="ECO:0000313" key="2">
    <source>
        <dbReference type="Proteomes" id="UP000054893"/>
    </source>
</evidence>
<dbReference type="EMBL" id="FCOC02000019">
    <property type="protein sequence ID" value="SAL45826.1"/>
    <property type="molecule type" value="Genomic_DNA"/>
</dbReference>
<dbReference type="OrthoDB" id="9811176at2"/>
<dbReference type="InterPro" id="IPR017166">
    <property type="entry name" value="UCP037290"/>
</dbReference>
<dbReference type="RefSeq" id="WP_063493273.1">
    <property type="nucleotide sequence ID" value="NZ_FCOC02000019.1"/>
</dbReference>
<accession>A0A158HNH6</accession>
<dbReference type="InterPro" id="IPR047610">
    <property type="entry name" value="ImuA_translesion"/>
</dbReference>
<dbReference type="NCBIfam" id="NF033429">
    <property type="entry name" value="ImuA_translesion"/>
    <property type="match status" value="1"/>
</dbReference>
<dbReference type="SUPFAM" id="SSF52540">
    <property type="entry name" value="P-loop containing nucleoside triphosphate hydrolases"/>
    <property type="match status" value="1"/>
</dbReference>
<sequence>MSALSDYEKIHPSLWRGSQLARTARRVIDTGYEALSAELPGGGWPVSTLVEFLTAQSGIGEMRILRPTLASLAGKPIALIQPPQVPNIQAFMYMGIDSSKLVWITPKKTADALWSAEQILKAGSFGAVLFWQQHIRGESLRRLILAAQSNETLFVLMRPLASAQDSSPASLRLALRPAENGVAVEVIKRKGPIGNGSFVLPVDPAPSLVSSFGRRSREFLVREAGTSPIVTPADVSAP</sequence>
<dbReference type="Proteomes" id="UP000054893">
    <property type="component" value="Unassembled WGS sequence"/>
</dbReference>
<dbReference type="GO" id="GO:0051301">
    <property type="term" value="P:cell division"/>
    <property type="evidence" value="ECO:0007669"/>
    <property type="project" value="UniProtKB-KW"/>
</dbReference>
<keyword evidence="1" id="KW-0131">Cell cycle</keyword>
<evidence type="ECO:0000313" key="1">
    <source>
        <dbReference type="EMBL" id="SAL45826.1"/>
    </source>
</evidence>
<dbReference type="InterPro" id="IPR027417">
    <property type="entry name" value="P-loop_NTPase"/>
</dbReference>
<dbReference type="Gene3D" id="3.40.50.300">
    <property type="entry name" value="P-loop containing nucleotide triphosphate hydrolases"/>
    <property type="match status" value="1"/>
</dbReference>
<dbReference type="PIRSF" id="PIRSF037290">
    <property type="entry name" value="UCP037290"/>
    <property type="match status" value="1"/>
</dbReference>
<organism evidence="1 2">
    <name type="scientific">Caballeronia sordidicola</name>
    <name type="common">Burkholderia sordidicola</name>
    <dbReference type="NCBI Taxonomy" id="196367"/>
    <lineage>
        <taxon>Bacteria</taxon>
        <taxon>Pseudomonadati</taxon>
        <taxon>Pseudomonadota</taxon>
        <taxon>Betaproteobacteria</taxon>
        <taxon>Burkholderiales</taxon>
        <taxon>Burkholderiaceae</taxon>
        <taxon>Caballeronia</taxon>
    </lineage>
</organism>
<reference evidence="1 2" key="1">
    <citation type="submission" date="2016-01" db="EMBL/GenBank/DDBJ databases">
        <authorList>
            <person name="Oliw E.H."/>
        </authorList>
    </citation>
    <scope>NUCLEOTIDE SEQUENCE [LARGE SCALE GENOMIC DNA]</scope>
    <source>
        <strain evidence="1">LMG 22029</strain>
    </source>
</reference>